<keyword evidence="1" id="KW-1133">Transmembrane helix</keyword>
<dbReference type="EMBL" id="CP136865">
    <property type="protein sequence ID" value="WOJ96003.1"/>
    <property type="molecule type" value="Genomic_DNA"/>
</dbReference>
<organism evidence="2 3">
    <name type="scientific">Congregibacter brevis</name>
    <dbReference type="NCBI Taxonomy" id="3081201"/>
    <lineage>
        <taxon>Bacteria</taxon>
        <taxon>Pseudomonadati</taxon>
        <taxon>Pseudomonadota</taxon>
        <taxon>Gammaproteobacteria</taxon>
        <taxon>Cellvibrionales</taxon>
        <taxon>Halieaceae</taxon>
        <taxon>Congregibacter</taxon>
    </lineage>
</organism>
<reference evidence="2 3" key="1">
    <citation type="submission" date="2023-10" db="EMBL/GenBank/DDBJ databases">
        <title>Two novel species belonging to the OM43/NOR5 clade.</title>
        <authorList>
            <person name="Park M."/>
        </authorList>
    </citation>
    <scope>NUCLEOTIDE SEQUENCE [LARGE SCALE GENOMIC DNA]</scope>
    <source>
        <strain evidence="2 3">IMCC45268</strain>
    </source>
</reference>
<keyword evidence="1" id="KW-0812">Transmembrane</keyword>
<keyword evidence="3" id="KW-1185">Reference proteome</keyword>
<proteinExistence type="predicted"/>
<dbReference type="Proteomes" id="UP001626549">
    <property type="component" value="Chromosome"/>
</dbReference>
<dbReference type="RefSeq" id="WP_407326695.1">
    <property type="nucleotide sequence ID" value="NZ_CP136865.1"/>
</dbReference>
<sequence length="172" mass="19612">MLRPSYQWMAQMGAALGVIASLVLVAYELKQSQNVAMADIFQQRSAMALDLATSIYSPEALSQAHYRATYDPDSVKLVDLAMLRSETEARFIYFANEHFQYEIGMLSEEGWTAAKTYMAFEFGNPCNRRLWRDQEDSWRESFVKEVDAIIEKGAYGSGECRLPTVQDLLPRD</sequence>
<accession>A0ABZ0IA76</accession>
<keyword evidence="1" id="KW-0472">Membrane</keyword>
<name>A0ABZ0IA76_9GAMM</name>
<evidence type="ECO:0000313" key="2">
    <source>
        <dbReference type="EMBL" id="WOJ96003.1"/>
    </source>
</evidence>
<evidence type="ECO:0000313" key="3">
    <source>
        <dbReference type="Proteomes" id="UP001626549"/>
    </source>
</evidence>
<evidence type="ECO:0008006" key="4">
    <source>
        <dbReference type="Google" id="ProtNLM"/>
    </source>
</evidence>
<gene>
    <name evidence="2" type="ORF">R0137_12220</name>
</gene>
<protein>
    <recommendedName>
        <fullName evidence="4">DUF4760 domain-containing protein</fullName>
    </recommendedName>
</protein>
<evidence type="ECO:0000256" key="1">
    <source>
        <dbReference type="SAM" id="Phobius"/>
    </source>
</evidence>
<feature type="transmembrane region" description="Helical" evidence="1">
    <location>
        <begin position="6"/>
        <end position="27"/>
    </location>
</feature>